<evidence type="ECO:0000256" key="2">
    <source>
        <dbReference type="ARBA" id="ARBA00023125"/>
    </source>
</evidence>
<dbReference type="GO" id="GO:0097367">
    <property type="term" value="F:carbohydrate derivative binding"/>
    <property type="evidence" value="ECO:0007669"/>
    <property type="project" value="InterPro"/>
</dbReference>
<dbReference type="InterPro" id="IPR047640">
    <property type="entry name" value="RpiR-like"/>
</dbReference>
<dbReference type="OrthoDB" id="63027at2"/>
<dbReference type="GO" id="GO:1901135">
    <property type="term" value="P:carbohydrate derivative metabolic process"/>
    <property type="evidence" value="ECO:0007669"/>
    <property type="project" value="InterPro"/>
</dbReference>
<dbReference type="PANTHER" id="PTHR30514:SF1">
    <property type="entry name" value="HTH-TYPE TRANSCRIPTIONAL REGULATOR HEXR-RELATED"/>
    <property type="match status" value="1"/>
</dbReference>
<dbReference type="STRING" id="29367.CLPUN_00370"/>
<name>A0A1S8TYU4_9CLOT</name>
<dbReference type="AlphaFoldDB" id="A0A1S8TYU4"/>
<feature type="domain" description="SIS" evidence="5">
    <location>
        <begin position="131"/>
        <end position="264"/>
    </location>
</feature>
<evidence type="ECO:0000256" key="1">
    <source>
        <dbReference type="ARBA" id="ARBA00023015"/>
    </source>
</evidence>
<evidence type="ECO:0000259" key="5">
    <source>
        <dbReference type="PROSITE" id="PS51464"/>
    </source>
</evidence>
<dbReference type="Proteomes" id="UP000190890">
    <property type="component" value="Unassembled WGS sequence"/>
</dbReference>
<evidence type="ECO:0000313" key="6">
    <source>
        <dbReference type="EMBL" id="OOM82585.1"/>
    </source>
</evidence>
<dbReference type="SUPFAM" id="SSF46689">
    <property type="entry name" value="Homeodomain-like"/>
    <property type="match status" value="1"/>
</dbReference>
<protein>
    <submittedName>
        <fullName evidence="6">HTH-type transcriptional regulator RpiR</fullName>
    </submittedName>
</protein>
<evidence type="ECO:0000259" key="4">
    <source>
        <dbReference type="PROSITE" id="PS51071"/>
    </source>
</evidence>
<dbReference type="Pfam" id="PF01380">
    <property type="entry name" value="SIS"/>
    <property type="match status" value="1"/>
</dbReference>
<dbReference type="InterPro" id="IPR009057">
    <property type="entry name" value="Homeodomain-like_sf"/>
</dbReference>
<dbReference type="InterPro" id="IPR035472">
    <property type="entry name" value="RpiR-like_SIS"/>
</dbReference>
<dbReference type="InterPro" id="IPR036388">
    <property type="entry name" value="WH-like_DNA-bd_sf"/>
</dbReference>
<comment type="caution">
    <text evidence="6">The sequence shown here is derived from an EMBL/GenBank/DDBJ whole genome shotgun (WGS) entry which is preliminary data.</text>
</comment>
<dbReference type="GO" id="GO:0003677">
    <property type="term" value="F:DNA binding"/>
    <property type="evidence" value="ECO:0007669"/>
    <property type="project" value="UniProtKB-KW"/>
</dbReference>
<dbReference type="GO" id="GO:0003700">
    <property type="term" value="F:DNA-binding transcription factor activity"/>
    <property type="evidence" value="ECO:0007669"/>
    <property type="project" value="InterPro"/>
</dbReference>
<dbReference type="CDD" id="cd05013">
    <property type="entry name" value="SIS_RpiR"/>
    <property type="match status" value="1"/>
</dbReference>
<dbReference type="PANTHER" id="PTHR30514">
    <property type="entry name" value="GLUCOKINASE"/>
    <property type="match status" value="1"/>
</dbReference>
<keyword evidence="7" id="KW-1185">Reference proteome</keyword>
<keyword evidence="3" id="KW-0804">Transcription</keyword>
<dbReference type="InterPro" id="IPR001347">
    <property type="entry name" value="SIS_dom"/>
</dbReference>
<proteinExistence type="predicted"/>
<dbReference type="RefSeq" id="WP_077845374.1">
    <property type="nucleotide sequence ID" value="NZ_LZZM01000003.1"/>
</dbReference>
<organism evidence="6 7">
    <name type="scientific">Clostridium puniceum</name>
    <dbReference type="NCBI Taxonomy" id="29367"/>
    <lineage>
        <taxon>Bacteria</taxon>
        <taxon>Bacillati</taxon>
        <taxon>Bacillota</taxon>
        <taxon>Clostridia</taxon>
        <taxon>Eubacteriales</taxon>
        <taxon>Clostridiaceae</taxon>
        <taxon>Clostridium</taxon>
    </lineage>
</organism>
<accession>A0A1S8TYU4</accession>
<dbReference type="SUPFAM" id="SSF53697">
    <property type="entry name" value="SIS domain"/>
    <property type="match status" value="1"/>
</dbReference>
<reference evidence="6 7" key="1">
    <citation type="submission" date="2016-05" db="EMBL/GenBank/DDBJ databases">
        <title>Microbial solvent formation.</title>
        <authorList>
            <person name="Poehlein A."/>
            <person name="Montoya Solano J.D."/>
            <person name="Flitsch S."/>
            <person name="Krabben P."/>
            <person name="Duerre P."/>
            <person name="Daniel R."/>
        </authorList>
    </citation>
    <scope>NUCLEOTIDE SEQUENCE [LARGE SCALE GENOMIC DNA]</scope>
    <source>
        <strain evidence="6 7">DSM 2619</strain>
    </source>
</reference>
<dbReference type="InterPro" id="IPR000281">
    <property type="entry name" value="HTH_RpiR"/>
</dbReference>
<keyword evidence="1" id="KW-0805">Transcription regulation</keyword>
<dbReference type="PROSITE" id="PS51464">
    <property type="entry name" value="SIS"/>
    <property type="match status" value="1"/>
</dbReference>
<dbReference type="Pfam" id="PF01418">
    <property type="entry name" value="HTH_6"/>
    <property type="match status" value="1"/>
</dbReference>
<sequence length="268" mass="31037">MNEYKAMGSVTLRLIDYVNNATKKDINYEIAIIMLKKFNKIKKMNITEISELCYVSPATISRFCRLMGFDNFNEFKKISNVNFSLQNDYSNRLLNSAQKDIKLAFEEYTNSLMKNMSYTLENLEYENLDEVVKQIYSTEKVSFFGTQFLYSVGKHLQSRLMLTDKYIEAYSSYNKQLECARNLDNKSLAIIISIEGSYFFKYMEIVEALKENGVKIVVITQNTNSKLASIADSILVCGNSNSNNEGRDIALYMIELLIFRYSTLYDKN</sequence>
<evidence type="ECO:0000313" key="7">
    <source>
        <dbReference type="Proteomes" id="UP000190890"/>
    </source>
</evidence>
<dbReference type="InterPro" id="IPR046348">
    <property type="entry name" value="SIS_dom_sf"/>
</dbReference>
<dbReference type="Gene3D" id="3.40.50.10490">
    <property type="entry name" value="Glucose-6-phosphate isomerase like protein, domain 1"/>
    <property type="match status" value="1"/>
</dbReference>
<dbReference type="PROSITE" id="PS51071">
    <property type="entry name" value="HTH_RPIR"/>
    <property type="match status" value="1"/>
</dbReference>
<dbReference type="EMBL" id="LZZM01000003">
    <property type="protein sequence ID" value="OOM82585.1"/>
    <property type="molecule type" value="Genomic_DNA"/>
</dbReference>
<gene>
    <name evidence="6" type="primary">rpiR_1</name>
    <name evidence="6" type="ORF">CLPUN_00370</name>
</gene>
<keyword evidence="2" id="KW-0238">DNA-binding</keyword>
<evidence type="ECO:0000256" key="3">
    <source>
        <dbReference type="ARBA" id="ARBA00023163"/>
    </source>
</evidence>
<dbReference type="Gene3D" id="1.10.10.10">
    <property type="entry name" value="Winged helix-like DNA-binding domain superfamily/Winged helix DNA-binding domain"/>
    <property type="match status" value="1"/>
</dbReference>
<feature type="domain" description="HTH rpiR-type" evidence="4">
    <location>
        <begin position="10"/>
        <end position="86"/>
    </location>
</feature>